<protein>
    <recommendedName>
        <fullName evidence="7">Beta-hexosaminidase</fullName>
        <ecNumber evidence="7">3.2.1.52</ecNumber>
    </recommendedName>
</protein>
<keyword evidence="3 9" id="KW-0732">Signal</keyword>
<evidence type="ECO:0000256" key="3">
    <source>
        <dbReference type="ARBA" id="ARBA00022729"/>
    </source>
</evidence>
<evidence type="ECO:0000256" key="2">
    <source>
        <dbReference type="ARBA" id="ARBA00006285"/>
    </source>
</evidence>
<dbReference type="PROSITE" id="PS51257">
    <property type="entry name" value="PROKAR_LIPOPROTEIN"/>
    <property type="match status" value="1"/>
</dbReference>
<sequence>MAFSRYVVVLALVAGCLLPSGVQALWPIPTTLETGMTTLKISPAFYFDVQIEGAPPDLCDAVAQSQYYLENDKLGRLVVGRGANDTTALASAMTLSKLTLALASGATVGSISSEAVKPLGTRSEEYALMIPADGSAATLTANTTLGLYRGLTTFNQLFYYYGGVTYTSIAPIAIRDTPAYPFRGLALDTSRNYYPVSDILRTLDAMSWVKINTFHWHITDSQSFPLEVAQYPELAINGAYSPQEVYTASDVQHIVQYAAARGIDVMMEIDTPGHTAIIAATYPEYVACFDARPWADFANEPPAGQLRFALPEVMNFTASLLTNVAKTLPSYYFSTGGDELNTNCYANDYLTQRQLNSTGMTLNGALDTFTQTTHGALIAQGKTPVVWEEMVLNWNITLSNETIVMIWISSADAAAVAGRGFRIIQAPSNYFYLDCGAGEWLGDDPTGNSWCDPFKTWSEAYTFDPLANLTEAQYKLVLGGKHNLVSRYIDLSEQSTGEQLLWSEQSGPQNVDPIVWPRAASSAEIFWSGKQPTGAALNVTEALPRLHDVRYRMVQRGVNAIPLQPHWCALRPDACDLYA</sequence>
<comment type="caution">
    <text evidence="12">The sequence shown here is derived from an EMBL/GenBank/DDBJ whole genome shotgun (WGS) entry which is preliminary data.</text>
</comment>
<dbReference type="PRINTS" id="PR00738">
    <property type="entry name" value="GLHYDRLASE20"/>
</dbReference>
<keyword evidence="6 7" id="KW-0326">Glycosidase</keyword>
<dbReference type="GO" id="GO:0016020">
    <property type="term" value="C:membrane"/>
    <property type="evidence" value="ECO:0007669"/>
    <property type="project" value="TreeGrafter"/>
</dbReference>
<dbReference type="InterPro" id="IPR015883">
    <property type="entry name" value="Glyco_hydro_20_cat"/>
</dbReference>
<dbReference type="EC" id="3.2.1.52" evidence="7"/>
<evidence type="ECO:0000256" key="9">
    <source>
        <dbReference type="SAM" id="SignalP"/>
    </source>
</evidence>
<evidence type="ECO:0000256" key="5">
    <source>
        <dbReference type="ARBA" id="ARBA00023180"/>
    </source>
</evidence>
<dbReference type="EMBL" id="JABBWD010000016">
    <property type="protein sequence ID" value="KAG1778314.1"/>
    <property type="molecule type" value="Genomic_DNA"/>
</dbReference>
<keyword evidence="5" id="KW-0325">Glycoprotein</keyword>
<feature type="domain" description="Glycoside hydrolase family 20 catalytic" evidence="10">
    <location>
        <begin position="180"/>
        <end position="529"/>
    </location>
</feature>
<dbReference type="AlphaFoldDB" id="A0A9P6ZWW5"/>
<feature type="active site" description="Proton donor" evidence="8">
    <location>
        <position position="339"/>
    </location>
</feature>
<dbReference type="PANTHER" id="PTHR22600">
    <property type="entry name" value="BETA-HEXOSAMINIDASE"/>
    <property type="match status" value="1"/>
</dbReference>
<feature type="domain" description="Beta-hexosaminidase eukaryotic type N-terminal" evidence="11">
    <location>
        <begin position="25"/>
        <end position="157"/>
    </location>
</feature>
<evidence type="ECO:0000313" key="12">
    <source>
        <dbReference type="EMBL" id="KAG1778314.1"/>
    </source>
</evidence>
<keyword evidence="13" id="KW-1185">Reference proteome</keyword>
<evidence type="ECO:0000256" key="6">
    <source>
        <dbReference type="ARBA" id="ARBA00023295"/>
    </source>
</evidence>
<dbReference type="PIRSF" id="PIRSF001093">
    <property type="entry name" value="B-hxosamndse_ab_euk"/>
    <property type="match status" value="1"/>
</dbReference>
<organism evidence="12 13">
    <name type="scientific">Suillus placidus</name>
    <dbReference type="NCBI Taxonomy" id="48579"/>
    <lineage>
        <taxon>Eukaryota</taxon>
        <taxon>Fungi</taxon>
        <taxon>Dikarya</taxon>
        <taxon>Basidiomycota</taxon>
        <taxon>Agaricomycotina</taxon>
        <taxon>Agaricomycetes</taxon>
        <taxon>Agaricomycetidae</taxon>
        <taxon>Boletales</taxon>
        <taxon>Suillineae</taxon>
        <taxon>Suillaceae</taxon>
        <taxon>Suillus</taxon>
    </lineage>
</organism>
<comment type="catalytic activity">
    <reaction evidence="1 7">
        <text>Hydrolysis of terminal non-reducing N-acetyl-D-hexosamine residues in N-acetyl-beta-D-hexosaminides.</text>
        <dbReference type="EC" id="3.2.1.52"/>
    </reaction>
</comment>
<name>A0A9P6ZWW5_9AGAM</name>
<evidence type="ECO:0000256" key="8">
    <source>
        <dbReference type="PIRSR" id="PIRSR001093-1"/>
    </source>
</evidence>
<dbReference type="GO" id="GO:0004563">
    <property type="term" value="F:beta-N-acetylhexosaminidase activity"/>
    <property type="evidence" value="ECO:0007669"/>
    <property type="project" value="UniProtKB-EC"/>
</dbReference>
<dbReference type="InterPro" id="IPR025705">
    <property type="entry name" value="Beta_hexosaminidase_sua/sub"/>
</dbReference>
<feature type="chain" id="PRO_5040227888" description="Beta-hexosaminidase" evidence="9">
    <location>
        <begin position="25"/>
        <end position="579"/>
    </location>
</feature>
<evidence type="ECO:0000259" key="10">
    <source>
        <dbReference type="Pfam" id="PF00728"/>
    </source>
</evidence>
<dbReference type="InterPro" id="IPR029018">
    <property type="entry name" value="Hex-like_dom2"/>
</dbReference>
<dbReference type="OrthoDB" id="428480at2759"/>
<evidence type="ECO:0000313" key="13">
    <source>
        <dbReference type="Proteomes" id="UP000714275"/>
    </source>
</evidence>
<dbReference type="PANTHER" id="PTHR22600:SF26">
    <property type="entry name" value="BETA-N-ACETYLHEXOSAMINIDASE"/>
    <property type="match status" value="1"/>
</dbReference>
<keyword evidence="4 7" id="KW-0378">Hydrolase</keyword>
<evidence type="ECO:0000256" key="7">
    <source>
        <dbReference type="PIRNR" id="PIRNR001093"/>
    </source>
</evidence>
<proteinExistence type="inferred from homology"/>
<dbReference type="GO" id="GO:0005975">
    <property type="term" value="P:carbohydrate metabolic process"/>
    <property type="evidence" value="ECO:0007669"/>
    <property type="project" value="InterPro"/>
</dbReference>
<dbReference type="Gene3D" id="3.30.379.10">
    <property type="entry name" value="Chitobiase/beta-hexosaminidase domain 2-like"/>
    <property type="match status" value="1"/>
</dbReference>
<dbReference type="Gene3D" id="3.20.20.80">
    <property type="entry name" value="Glycosidases"/>
    <property type="match status" value="1"/>
</dbReference>
<accession>A0A9P6ZWW5</accession>
<dbReference type="SUPFAM" id="SSF55545">
    <property type="entry name" value="beta-N-acetylhexosaminidase-like domain"/>
    <property type="match status" value="1"/>
</dbReference>
<dbReference type="CDD" id="cd06562">
    <property type="entry name" value="GH20_HexA_HexB-like"/>
    <property type="match status" value="1"/>
</dbReference>
<dbReference type="SUPFAM" id="SSF51445">
    <property type="entry name" value="(Trans)glycosidases"/>
    <property type="match status" value="1"/>
</dbReference>
<dbReference type="Pfam" id="PF00728">
    <property type="entry name" value="Glyco_hydro_20"/>
    <property type="match status" value="1"/>
</dbReference>
<reference evidence="12" key="1">
    <citation type="journal article" date="2020" name="New Phytol.">
        <title>Comparative genomics reveals dynamic genome evolution in host specialist ectomycorrhizal fungi.</title>
        <authorList>
            <person name="Lofgren L.A."/>
            <person name="Nguyen N.H."/>
            <person name="Vilgalys R."/>
            <person name="Ruytinx J."/>
            <person name="Liao H.L."/>
            <person name="Branco S."/>
            <person name="Kuo A."/>
            <person name="LaButti K."/>
            <person name="Lipzen A."/>
            <person name="Andreopoulos W."/>
            <person name="Pangilinan J."/>
            <person name="Riley R."/>
            <person name="Hundley H."/>
            <person name="Na H."/>
            <person name="Barry K."/>
            <person name="Grigoriev I.V."/>
            <person name="Stajich J.E."/>
            <person name="Kennedy P.G."/>
        </authorList>
    </citation>
    <scope>NUCLEOTIDE SEQUENCE</scope>
    <source>
        <strain evidence="12">DOB743</strain>
    </source>
</reference>
<dbReference type="GO" id="GO:0030203">
    <property type="term" value="P:glycosaminoglycan metabolic process"/>
    <property type="evidence" value="ECO:0007669"/>
    <property type="project" value="TreeGrafter"/>
</dbReference>
<gene>
    <name evidence="12" type="ORF">EV702DRAFT_1220026</name>
</gene>
<evidence type="ECO:0000256" key="1">
    <source>
        <dbReference type="ARBA" id="ARBA00001231"/>
    </source>
</evidence>
<comment type="similarity">
    <text evidence="2 7">Belongs to the glycosyl hydrolase 20 family.</text>
</comment>
<dbReference type="Proteomes" id="UP000714275">
    <property type="component" value="Unassembled WGS sequence"/>
</dbReference>
<feature type="signal peptide" evidence="9">
    <location>
        <begin position="1"/>
        <end position="24"/>
    </location>
</feature>
<evidence type="ECO:0000256" key="4">
    <source>
        <dbReference type="ARBA" id="ARBA00022801"/>
    </source>
</evidence>
<dbReference type="InterPro" id="IPR017853">
    <property type="entry name" value="GH"/>
</dbReference>
<dbReference type="FunFam" id="3.20.20.80:FF:000063">
    <property type="entry name" value="Beta-hexosaminidase"/>
    <property type="match status" value="1"/>
</dbReference>
<dbReference type="InterPro" id="IPR029019">
    <property type="entry name" value="HEX_eukaryotic_N"/>
</dbReference>
<dbReference type="Pfam" id="PF14845">
    <property type="entry name" value="Glycohydro_20b2"/>
    <property type="match status" value="1"/>
</dbReference>
<evidence type="ECO:0000259" key="11">
    <source>
        <dbReference type="Pfam" id="PF14845"/>
    </source>
</evidence>